<proteinExistence type="predicted"/>
<keyword evidence="2" id="KW-0802">TPR repeat</keyword>
<evidence type="ECO:0000256" key="2">
    <source>
        <dbReference type="ARBA" id="ARBA00022803"/>
    </source>
</evidence>
<dbReference type="Gene3D" id="1.25.40.10">
    <property type="entry name" value="Tetratricopeptide repeat domain"/>
    <property type="match status" value="1"/>
</dbReference>
<dbReference type="InterPro" id="IPR011990">
    <property type="entry name" value="TPR-like_helical_dom_sf"/>
</dbReference>
<evidence type="ECO:0000256" key="1">
    <source>
        <dbReference type="ARBA" id="ARBA00022737"/>
    </source>
</evidence>
<keyword evidence="4" id="KW-1185">Reference proteome</keyword>
<dbReference type="SUPFAM" id="SSF48452">
    <property type="entry name" value="TPR-like"/>
    <property type="match status" value="1"/>
</dbReference>
<dbReference type="Proteomes" id="UP000265703">
    <property type="component" value="Unassembled WGS sequence"/>
</dbReference>
<evidence type="ECO:0000313" key="3">
    <source>
        <dbReference type="EMBL" id="RIA94116.1"/>
    </source>
</evidence>
<dbReference type="PANTHER" id="PTHR22904:SF523">
    <property type="entry name" value="STRESS-INDUCED-PHOSPHOPROTEIN 1"/>
    <property type="match status" value="1"/>
</dbReference>
<feature type="non-terminal residue" evidence="3">
    <location>
        <position position="80"/>
    </location>
</feature>
<dbReference type="STRING" id="658196.A0A397TAZ4"/>
<dbReference type="Pfam" id="PF13432">
    <property type="entry name" value="TPR_16"/>
    <property type="match status" value="1"/>
</dbReference>
<comment type="caution">
    <text evidence="3">The sequence shown here is derived from an EMBL/GenBank/DDBJ whole genome shotgun (WGS) entry which is preliminary data.</text>
</comment>
<evidence type="ECO:0000313" key="4">
    <source>
        <dbReference type="Proteomes" id="UP000265703"/>
    </source>
</evidence>
<sequence>MLNNFTAAIDEYSRGIKLEPHHVPLLSNRAEAYLRLNQFGKALSDVEIVLKYENDHLKATFRKGKALCGLQRYQDAITIF</sequence>
<keyword evidence="1" id="KW-0677">Repeat</keyword>
<dbReference type="PANTHER" id="PTHR22904">
    <property type="entry name" value="TPR REPEAT CONTAINING PROTEIN"/>
    <property type="match status" value="1"/>
</dbReference>
<dbReference type="EMBL" id="QKYT01000089">
    <property type="protein sequence ID" value="RIA94116.1"/>
    <property type="molecule type" value="Genomic_DNA"/>
</dbReference>
<dbReference type="GO" id="GO:0051879">
    <property type="term" value="F:Hsp90 protein binding"/>
    <property type="evidence" value="ECO:0007669"/>
    <property type="project" value="TreeGrafter"/>
</dbReference>
<gene>
    <name evidence="3" type="ORF">C1645_690129</name>
</gene>
<accession>A0A397TAZ4</accession>
<organism evidence="3 4">
    <name type="scientific">Glomus cerebriforme</name>
    <dbReference type="NCBI Taxonomy" id="658196"/>
    <lineage>
        <taxon>Eukaryota</taxon>
        <taxon>Fungi</taxon>
        <taxon>Fungi incertae sedis</taxon>
        <taxon>Mucoromycota</taxon>
        <taxon>Glomeromycotina</taxon>
        <taxon>Glomeromycetes</taxon>
        <taxon>Glomerales</taxon>
        <taxon>Glomeraceae</taxon>
        <taxon>Glomus</taxon>
    </lineage>
</organism>
<protein>
    <submittedName>
        <fullName evidence="3">Uncharacterized protein</fullName>
    </submittedName>
</protein>
<name>A0A397TAZ4_9GLOM</name>
<dbReference type="OrthoDB" id="433738at2759"/>
<reference evidence="3 4" key="1">
    <citation type="submission" date="2018-06" db="EMBL/GenBank/DDBJ databases">
        <title>Comparative genomics reveals the genomic features of Rhizophagus irregularis, R. cerebriforme, R. diaphanum and Gigaspora rosea, and their symbiotic lifestyle signature.</title>
        <authorList>
            <person name="Morin E."/>
            <person name="San Clemente H."/>
            <person name="Chen E.C.H."/>
            <person name="De La Providencia I."/>
            <person name="Hainaut M."/>
            <person name="Kuo A."/>
            <person name="Kohler A."/>
            <person name="Murat C."/>
            <person name="Tang N."/>
            <person name="Roy S."/>
            <person name="Loubradou J."/>
            <person name="Henrissat B."/>
            <person name="Grigoriev I.V."/>
            <person name="Corradi N."/>
            <person name="Roux C."/>
            <person name="Martin F.M."/>
        </authorList>
    </citation>
    <scope>NUCLEOTIDE SEQUENCE [LARGE SCALE GENOMIC DNA]</scope>
    <source>
        <strain evidence="3 4">DAOM 227022</strain>
    </source>
</reference>
<dbReference type="AlphaFoldDB" id="A0A397TAZ4"/>